<dbReference type="RefSeq" id="WP_081882982.1">
    <property type="nucleotide sequence ID" value="NZ_JDUO01000002.1"/>
</dbReference>
<dbReference type="OrthoDB" id="9803739at2"/>
<dbReference type="PANTHER" id="PTHR21198:SF7">
    <property type="entry name" value="ASPARTATE-GLUTAMATE RACEMASE FAMILY"/>
    <property type="match status" value="1"/>
</dbReference>
<dbReference type="SUPFAM" id="SSF53681">
    <property type="entry name" value="Aspartate/glutamate racemase"/>
    <property type="match status" value="2"/>
</dbReference>
<dbReference type="Pfam" id="PF01177">
    <property type="entry name" value="Asp_Glu_race"/>
    <property type="match status" value="1"/>
</dbReference>
<reference evidence="2 3" key="1">
    <citation type="submission" date="2014-03" db="EMBL/GenBank/DDBJ databases">
        <title>Genomics of Bifidobacteria.</title>
        <authorList>
            <person name="Ventura M."/>
            <person name="Milani C."/>
            <person name="Lugli G.A."/>
        </authorList>
    </citation>
    <scope>NUCLEOTIDE SEQUENCE [LARGE SCALE GENOMIC DNA]</scope>
    <source>
        <strain evidence="2 3">DSM 21395</strain>
    </source>
</reference>
<dbReference type="GeneID" id="93095193"/>
<dbReference type="STRING" id="1437603.GCA_000771525_00780"/>
<dbReference type="GO" id="GO:0047661">
    <property type="term" value="F:amino-acid racemase activity"/>
    <property type="evidence" value="ECO:0007669"/>
    <property type="project" value="InterPro"/>
</dbReference>
<proteinExistence type="predicted"/>
<protein>
    <submittedName>
        <fullName evidence="2">Aspartate racemase</fullName>
    </submittedName>
</protein>
<gene>
    <name evidence="2" type="ORF">BMON_0933</name>
</gene>
<dbReference type="eggNOG" id="COG1794">
    <property type="taxonomic scope" value="Bacteria"/>
</dbReference>
<dbReference type="EMBL" id="JGZE01000018">
    <property type="protein sequence ID" value="KFI75507.1"/>
    <property type="molecule type" value="Genomic_DNA"/>
</dbReference>
<name>A0A087BWV7_9BIFI</name>
<accession>A0A087BWV7</accession>
<keyword evidence="3" id="KW-1185">Reference proteome</keyword>
<dbReference type="AlphaFoldDB" id="A0A087BWV7"/>
<keyword evidence="1" id="KW-0413">Isomerase</keyword>
<evidence type="ECO:0000313" key="2">
    <source>
        <dbReference type="EMBL" id="KFI75507.1"/>
    </source>
</evidence>
<dbReference type="Gene3D" id="3.40.50.1860">
    <property type="match status" value="2"/>
</dbReference>
<dbReference type="PANTHER" id="PTHR21198">
    <property type="entry name" value="GLUTAMATE RACEMASE"/>
    <property type="match status" value="1"/>
</dbReference>
<organism evidence="2 3">
    <name type="scientific">Bifidobacterium mongoliense DSM 21395</name>
    <dbReference type="NCBI Taxonomy" id="1437603"/>
    <lineage>
        <taxon>Bacteria</taxon>
        <taxon>Bacillati</taxon>
        <taxon>Actinomycetota</taxon>
        <taxon>Actinomycetes</taxon>
        <taxon>Bifidobacteriales</taxon>
        <taxon>Bifidobacteriaceae</taxon>
        <taxon>Bifidobacterium</taxon>
    </lineage>
</organism>
<evidence type="ECO:0000256" key="1">
    <source>
        <dbReference type="ARBA" id="ARBA00023235"/>
    </source>
</evidence>
<evidence type="ECO:0000313" key="3">
    <source>
        <dbReference type="Proteomes" id="UP000029082"/>
    </source>
</evidence>
<comment type="caution">
    <text evidence="2">The sequence shown here is derived from an EMBL/GenBank/DDBJ whole genome shotgun (WGS) entry which is preliminary data.</text>
</comment>
<dbReference type="InterPro" id="IPR015942">
    <property type="entry name" value="Asp/Glu/hydantoin_racemase"/>
</dbReference>
<dbReference type="Proteomes" id="UP000029082">
    <property type="component" value="Unassembled WGS sequence"/>
</dbReference>
<sequence>MKHVGIISGIGPEATMGYYRAIIAGVQQAKHSTAVLPEISIRSIDMYRMFSMLDREDYPAVEAYLGDAAEDLRHGGADFGLMCGNTPHIVFDGIQRRTALPLLSIVTSALQEAQRRGLHRLGLLGTKFTMHHDFFTSAFQAAGIAMVTPEGPTRSSSMPVSWTSWSKASCATRHGRCCWVSSPAWSPNMGWTASCSGAPNSR</sequence>
<dbReference type="InterPro" id="IPR001920">
    <property type="entry name" value="Asp/Glu_race"/>
</dbReference>